<feature type="transmembrane region" description="Helical" evidence="2">
    <location>
        <begin position="67"/>
        <end position="92"/>
    </location>
</feature>
<dbReference type="EMBL" id="JBIASD010000022">
    <property type="protein sequence ID" value="MFF3669563.1"/>
    <property type="molecule type" value="Genomic_DNA"/>
</dbReference>
<keyword evidence="2" id="KW-0472">Membrane</keyword>
<feature type="transmembrane region" description="Helical" evidence="2">
    <location>
        <begin position="171"/>
        <end position="190"/>
    </location>
</feature>
<evidence type="ECO:0000256" key="2">
    <source>
        <dbReference type="SAM" id="Phobius"/>
    </source>
</evidence>
<evidence type="ECO:0000256" key="1">
    <source>
        <dbReference type="SAM" id="MobiDB-lite"/>
    </source>
</evidence>
<feature type="transmembrane region" description="Helical" evidence="2">
    <location>
        <begin position="139"/>
        <end position="159"/>
    </location>
</feature>
<sequence>MTTPVPTSSSPSAPAEANRAGRSAGKKTPRRSRIGWLCVTFLATMTAAIAARYFTLDPKLFLAQQRAVYVANLVPLLFHVGGGLLALALGPWQFVPRIRARHPAVHRVIGRIYLLSALAAGIGGLLLVPKGLYWPVAPLGFAGLAIVLLHASGMAFATIRRRAIIEHQIWMIRSYSLIFAAVTFRLWLAVFSSTALPFDRAYMSGAWLSWPINLLVAQWLIIRIRSRRRAYRSVPESGS</sequence>
<feature type="transmembrane region" description="Helical" evidence="2">
    <location>
        <begin position="112"/>
        <end position="133"/>
    </location>
</feature>
<gene>
    <name evidence="3" type="ORF">ACFYXI_28625</name>
</gene>
<keyword evidence="2" id="KW-1133">Transmembrane helix</keyword>
<comment type="caution">
    <text evidence="3">The sequence shown here is derived from an EMBL/GenBank/DDBJ whole genome shotgun (WGS) entry which is preliminary data.</text>
</comment>
<keyword evidence="4" id="KW-1185">Reference proteome</keyword>
<evidence type="ECO:0000313" key="4">
    <source>
        <dbReference type="Proteomes" id="UP001602013"/>
    </source>
</evidence>
<dbReference type="InterPro" id="IPR018750">
    <property type="entry name" value="DUF2306_membrane"/>
</dbReference>
<proteinExistence type="predicted"/>
<name>A0ABW6SZ55_9ACTN</name>
<evidence type="ECO:0000313" key="3">
    <source>
        <dbReference type="EMBL" id="MFF3669563.1"/>
    </source>
</evidence>
<keyword evidence="2" id="KW-0812">Transmembrane</keyword>
<accession>A0ABW6SZ55</accession>
<reference evidence="3 4" key="1">
    <citation type="submission" date="2024-10" db="EMBL/GenBank/DDBJ databases">
        <title>The Natural Products Discovery Center: Release of the First 8490 Sequenced Strains for Exploring Actinobacteria Biosynthetic Diversity.</title>
        <authorList>
            <person name="Kalkreuter E."/>
            <person name="Kautsar S.A."/>
            <person name="Yang D."/>
            <person name="Bader C.D."/>
            <person name="Teijaro C.N."/>
            <person name="Fluegel L."/>
            <person name="Davis C.M."/>
            <person name="Simpson J.R."/>
            <person name="Lauterbach L."/>
            <person name="Steele A.D."/>
            <person name="Gui C."/>
            <person name="Meng S."/>
            <person name="Li G."/>
            <person name="Viehrig K."/>
            <person name="Ye F."/>
            <person name="Su P."/>
            <person name="Kiefer A.F."/>
            <person name="Nichols A."/>
            <person name="Cepeda A.J."/>
            <person name="Yan W."/>
            <person name="Fan B."/>
            <person name="Jiang Y."/>
            <person name="Adhikari A."/>
            <person name="Zheng C.-J."/>
            <person name="Schuster L."/>
            <person name="Cowan T.M."/>
            <person name="Smanski M.J."/>
            <person name="Chevrette M.G."/>
            <person name="De Carvalho L.P.S."/>
            <person name="Shen B."/>
        </authorList>
    </citation>
    <scope>NUCLEOTIDE SEQUENCE [LARGE SCALE GENOMIC DNA]</scope>
    <source>
        <strain evidence="3 4">NPDC002173</strain>
    </source>
</reference>
<feature type="transmembrane region" description="Helical" evidence="2">
    <location>
        <begin position="34"/>
        <end position="55"/>
    </location>
</feature>
<protein>
    <submittedName>
        <fullName evidence="3">DUF2306 domain-containing protein</fullName>
    </submittedName>
</protein>
<feature type="compositionally biased region" description="Low complexity" evidence="1">
    <location>
        <begin position="1"/>
        <end position="17"/>
    </location>
</feature>
<feature type="region of interest" description="Disordered" evidence="1">
    <location>
        <begin position="1"/>
        <end position="28"/>
    </location>
</feature>
<dbReference type="RefSeq" id="WP_387415756.1">
    <property type="nucleotide sequence ID" value="NZ_CP191998.1"/>
</dbReference>
<feature type="transmembrane region" description="Helical" evidence="2">
    <location>
        <begin position="202"/>
        <end position="222"/>
    </location>
</feature>
<dbReference type="Proteomes" id="UP001602013">
    <property type="component" value="Unassembled WGS sequence"/>
</dbReference>
<dbReference type="Pfam" id="PF10067">
    <property type="entry name" value="DUF2306"/>
    <property type="match status" value="1"/>
</dbReference>
<organism evidence="3 4">
    <name type="scientific">Microtetraspora malaysiensis</name>
    <dbReference type="NCBI Taxonomy" id="161358"/>
    <lineage>
        <taxon>Bacteria</taxon>
        <taxon>Bacillati</taxon>
        <taxon>Actinomycetota</taxon>
        <taxon>Actinomycetes</taxon>
        <taxon>Streptosporangiales</taxon>
        <taxon>Streptosporangiaceae</taxon>
        <taxon>Microtetraspora</taxon>
    </lineage>
</organism>